<evidence type="ECO:0000313" key="1">
    <source>
        <dbReference type="EMBL" id="JAH19088.1"/>
    </source>
</evidence>
<reference evidence="1" key="2">
    <citation type="journal article" date="2015" name="Fish Shellfish Immunol.">
        <title>Early steps in the European eel (Anguilla anguilla)-Vibrio vulnificus interaction in the gills: Role of the RtxA13 toxin.</title>
        <authorList>
            <person name="Callol A."/>
            <person name="Pajuelo D."/>
            <person name="Ebbesson L."/>
            <person name="Teles M."/>
            <person name="MacKenzie S."/>
            <person name="Amaro C."/>
        </authorList>
    </citation>
    <scope>NUCLEOTIDE SEQUENCE</scope>
</reference>
<dbReference type="AlphaFoldDB" id="A0A0E9QSJ0"/>
<protein>
    <submittedName>
        <fullName evidence="1">Uncharacterized protein</fullName>
    </submittedName>
</protein>
<accession>A0A0E9QSJ0</accession>
<proteinExistence type="predicted"/>
<organism evidence="1">
    <name type="scientific">Anguilla anguilla</name>
    <name type="common">European freshwater eel</name>
    <name type="synonym">Muraena anguilla</name>
    <dbReference type="NCBI Taxonomy" id="7936"/>
    <lineage>
        <taxon>Eukaryota</taxon>
        <taxon>Metazoa</taxon>
        <taxon>Chordata</taxon>
        <taxon>Craniata</taxon>
        <taxon>Vertebrata</taxon>
        <taxon>Euteleostomi</taxon>
        <taxon>Actinopterygii</taxon>
        <taxon>Neopterygii</taxon>
        <taxon>Teleostei</taxon>
        <taxon>Anguilliformes</taxon>
        <taxon>Anguillidae</taxon>
        <taxon>Anguilla</taxon>
    </lineage>
</organism>
<sequence>MGLCIRLGTLTSTIPLILPDSFCSSSSLWPPLSLTVPLSLRSKWCCKNKFHSILWA</sequence>
<name>A0A0E9QSJ0_ANGAN</name>
<reference evidence="1" key="1">
    <citation type="submission" date="2014-11" db="EMBL/GenBank/DDBJ databases">
        <authorList>
            <person name="Amaro Gonzalez C."/>
        </authorList>
    </citation>
    <scope>NUCLEOTIDE SEQUENCE</scope>
</reference>
<dbReference type="EMBL" id="GBXM01089489">
    <property type="protein sequence ID" value="JAH19088.1"/>
    <property type="molecule type" value="Transcribed_RNA"/>
</dbReference>